<evidence type="ECO:0000256" key="1">
    <source>
        <dbReference type="SAM" id="Phobius"/>
    </source>
</evidence>
<evidence type="ECO:0000313" key="3">
    <source>
        <dbReference type="Proteomes" id="UP000462931"/>
    </source>
</evidence>
<feature type="transmembrane region" description="Helical" evidence="1">
    <location>
        <begin position="39"/>
        <end position="58"/>
    </location>
</feature>
<sequence length="146" mass="17263">MIKISVNNIIGRVLFFLIGSFPFSFYLILSILLDWDFNFSAGIFIYFLLSMGFMILLIKFCCFDWDFYVVKGKCFQFNKFGIKTTVPINSSFIIKPASLLAFYFNVFYIEFEDGKRFYFRYNLYQMPISSFRGVLEKIKSDIIDAQ</sequence>
<dbReference type="RefSeq" id="WP_154288017.1">
    <property type="nucleotide sequence ID" value="NZ_WKJI01000003.1"/>
</dbReference>
<evidence type="ECO:0000313" key="2">
    <source>
        <dbReference type="EMBL" id="MRX47908.1"/>
    </source>
</evidence>
<keyword evidence="1" id="KW-0472">Membrane</keyword>
<organism evidence="2 3">
    <name type="scientific">Pedobacter puniceum</name>
    <dbReference type="NCBI Taxonomy" id="2666136"/>
    <lineage>
        <taxon>Bacteria</taxon>
        <taxon>Pseudomonadati</taxon>
        <taxon>Bacteroidota</taxon>
        <taxon>Sphingobacteriia</taxon>
        <taxon>Sphingobacteriales</taxon>
        <taxon>Sphingobacteriaceae</taxon>
        <taxon>Pedobacter</taxon>
    </lineage>
</organism>
<comment type="caution">
    <text evidence="2">The sequence shown here is derived from an EMBL/GenBank/DDBJ whole genome shotgun (WGS) entry which is preliminary data.</text>
</comment>
<proteinExistence type="predicted"/>
<gene>
    <name evidence="2" type="ORF">GJJ64_11970</name>
</gene>
<dbReference type="EMBL" id="WKJI01000003">
    <property type="protein sequence ID" value="MRX47908.1"/>
    <property type="molecule type" value="Genomic_DNA"/>
</dbReference>
<keyword evidence="1" id="KW-1133">Transmembrane helix</keyword>
<reference evidence="2 3" key="1">
    <citation type="submission" date="2019-11" db="EMBL/GenBank/DDBJ databases">
        <authorList>
            <person name="Cheng Q."/>
            <person name="Yang Z."/>
        </authorList>
    </citation>
    <scope>NUCLEOTIDE SEQUENCE [LARGE SCALE GENOMIC DNA]</scope>
    <source>
        <strain evidence="2 3">HX-22-1</strain>
    </source>
</reference>
<dbReference type="AlphaFoldDB" id="A0A7K0FPK4"/>
<feature type="transmembrane region" description="Helical" evidence="1">
    <location>
        <begin position="12"/>
        <end position="33"/>
    </location>
</feature>
<protein>
    <submittedName>
        <fullName evidence="2">Uncharacterized protein</fullName>
    </submittedName>
</protein>
<accession>A0A7K0FPK4</accession>
<keyword evidence="1" id="KW-0812">Transmembrane</keyword>
<name>A0A7K0FPK4_9SPHI</name>
<dbReference type="Proteomes" id="UP000462931">
    <property type="component" value="Unassembled WGS sequence"/>
</dbReference>
<keyword evidence="3" id="KW-1185">Reference proteome</keyword>